<comment type="subcellular location">
    <subcellularLocation>
        <location evidence="2">Membrane</location>
        <topology evidence="2">Single-pass membrane protein</topology>
    </subcellularLocation>
</comment>
<evidence type="ECO:0000256" key="7">
    <source>
        <dbReference type="ARBA" id="ARBA00022723"/>
    </source>
</evidence>
<keyword evidence="8 18" id="KW-0732">Signal</keyword>
<dbReference type="InterPro" id="IPR025287">
    <property type="entry name" value="WAK_GUB"/>
</dbReference>
<dbReference type="InterPro" id="IPR046948">
    <property type="entry name" value="ATL20-22-like"/>
</dbReference>
<proteinExistence type="inferred from homology"/>
<dbReference type="GO" id="GO:0016020">
    <property type="term" value="C:membrane"/>
    <property type="evidence" value="ECO:0007669"/>
    <property type="project" value="UniProtKB-SubCell"/>
</dbReference>
<dbReference type="InterPro" id="IPR013083">
    <property type="entry name" value="Znf_RING/FYVE/PHD"/>
</dbReference>
<evidence type="ECO:0000256" key="15">
    <source>
        <dbReference type="PROSITE-ProRule" id="PRU00175"/>
    </source>
</evidence>
<feature type="chain" id="PRO_5044785003" description="RING-type E3 ubiquitin transferase" evidence="18">
    <location>
        <begin position="26"/>
        <end position="394"/>
    </location>
</feature>
<dbReference type="Gene3D" id="3.30.40.10">
    <property type="entry name" value="Zinc/RING finger domain, C3HC4 (zinc finger)"/>
    <property type="match status" value="1"/>
</dbReference>
<dbReference type="Pfam" id="PF13639">
    <property type="entry name" value="zf-RING_2"/>
    <property type="match status" value="1"/>
</dbReference>
<keyword evidence="7" id="KW-0479">Metal-binding</keyword>
<evidence type="ECO:0000259" key="19">
    <source>
        <dbReference type="PROSITE" id="PS50089"/>
    </source>
</evidence>
<feature type="region of interest" description="Disordered" evidence="16">
    <location>
        <begin position="374"/>
        <end position="394"/>
    </location>
</feature>
<organism evidence="20 21">
    <name type="scientific">Cinchona calisaya</name>
    <dbReference type="NCBI Taxonomy" id="153742"/>
    <lineage>
        <taxon>Eukaryota</taxon>
        <taxon>Viridiplantae</taxon>
        <taxon>Streptophyta</taxon>
        <taxon>Embryophyta</taxon>
        <taxon>Tracheophyta</taxon>
        <taxon>Spermatophyta</taxon>
        <taxon>Magnoliopsida</taxon>
        <taxon>eudicotyledons</taxon>
        <taxon>Gunneridae</taxon>
        <taxon>Pentapetalae</taxon>
        <taxon>asterids</taxon>
        <taxon>lamiids</taxon>
        <taxon>Gentianales</taxon>
        <taxon>Rubiaceae</taxon>
        <taxon>Cinchonoideae</taxon>
        <taxon>Cinchoneae</taxon>
        <taxon>Cinchona</taxon>
    </lineage>
</organism>
<comment type="caution">
    <text evidence="20">The sequence shown here is derived from an EMBL/GenBank/DDBJ whole genome shotgun (WGS) entry which is preliminary data.</text>
</comment>
<dbReference type="SUPFAM" id="SSF57850">
    <property type="entry name" value="RING/U-box"/>
    <property type="match status" value="1"/>
</dbReference>
<evidence type="ECO:0000256" key="3">
    <source>
        <dbReference type="ARBA" id="ARBA00004906"/>
    </source>
</evidence>
<keyword evidence="13 17" id="KW-0472">Membrane</keyword>
<keyword evidence="10" id="KW-0833">Ubl conjugation pathway</keyword>
<evidence type="ECO:0000256" key="6">
    <source>
        <dbReference type="ARBA" id="ARBA00022692"/>
    </source>
</evidence>
<dbReference type="InterPro" id="IPR001841">
    <property type="entry name" value="Znf_RING"/>
</dbReference>
<dbReference type="SMART" id="SM00184">
    <property type="entry name" value="RING"/>
    <property type="match status" value="1"/>
</dbReference>
<evidence type="ECO:0000256" key="5">
    <source>
        <dbReference type="ARBA" id="ARBA00022679"/>
    </source>
</evidence>
<evidence type="ECO:0000256" key="10">
    <source>
        <dbReference type="ARBA" id="ARBA00022786"/>
    </source>
</evidence>
<feature type="transmembrane region" description="Helical" evidence="17">
    <location>
        <begin position="247"/>
        <end position="269"/>
    </location>
</feature>
<evidence type="ECO:0000256" key="11">
    <source>
        <dbReference type="ARBA" id="ARBA00022833"/>
    </source>
</evidence>
<gene>
    <name evidence="20" type="ORF">ACH5RR_038317</name>
</gene>
<dbReference type="GO" id="GO:0008270">
    <property type="term" value="F:zinc ion binding"/>
    <property type="evidence" value="ECO:0007669"/>
    <property type="project" value="UniProtKB-KW"/>
</dbReference>
<dbReference type="EMBL" id="JBJUIK010000016">
    <property type="protein sequence ID" value="KAL3499224.1"/>
    <property type="molecule type" value="Genomic_DNA"/>
</dbReference>
<comment type="pathway">
    <text evidence="3">Protein modification; protein ubiquitination.</text>
</comment>
<dbReference type="PROSITE" id="PS50089">
    <property type="entry name" value="ZF_RING_2"/>
    <property type="match status" value="1"/>
</dbReference>
<keyword evidence="21" id="KW-1185">Reference proteome</keyword>
<feature type="domain" description="RING-type" evidence="19">
    <location>
        <begin position="328"/>
        <end position="370"/>
    </location>
</feature>
<comment type="catalytic activity">
    <reaction evidence="1">
        <text>S-ubiquitinyl-[E2 ubiquitin-conjugating enzyme]-L-cysteine + [acceptor protein]-L-lysine = [E2 ubiquitin-conjugating enzyme]-L-cysteine + N(6)-ubiquitinyl-[acceptor protein]-L-lysine.</text>
        <dbReference type="EC" id="2.3.2.27"/>
    </reaction>
</comment>
<evidence type="ECO:0000256" key="9">
    <source>
        <dbReference type="ARBA" id="ARBA00022771"/>
    </source>
</evidence>
<evidence type="ECO:0000256" key="1">
    <source>
        <dbReference type="ARBA" id="ARBA00000900"/>
    </source>
</evidence>
<keyword evidence="5" id="KW-0808">Transferase</keyword>
<evidence type="ECO:0000313" key="20">
    <source>
        <dbReference type="EMBL" id="KAL3499224.1"/>
    </source>
</evidence>
<keyword evidence="6 17" id="KW-0812">Transmembrane</keyword>
<feature type="signal peptide" evidence="18">
    <location>
        <begin position="1"/>
        <end position="25"/>
    </location>
</feature>
<evidence type="ECO:0000256" key="4">
    <source>
        <dbReference type="ARBA" id="ARBA00012483"/>
    </source>
</evidence>
<dbReference type="CDD" id="cd16461">
    <property type="entry name" value="RING-H2_EL5-like"/>
    <property type="match status" value="1"/>
</dbReference>
<dbReference type="GO" id="GO:0061630">
    <property type="term" value="F:ubiquitin protein ligase activity"/>
    <property type="evidence" value="ECO:0007669"/>
    <property type="project" value="UniProtKB-EC"/>
</dbReference>
<accession>A0ABD2XYD6</accession>
<dbReference type="PANTHER" id="PTHR46279:SF31">
    <property type="entry name" value="RING-H2 FINGER PROTEIN ATL20-LIKE ISOFORM X1"/>
    <property type="match status" value="1"/>
</dbReference>
<evidence type="ECO:0000256" key="8">
    <source>
        <dbReference type="ARBA" id="ARBA00022729"/>
    </source>
</evidence>
<dbReference type="Pfam" id="PF13947">
    <property type="entry name" value="GUB_WAK_bind"/>
    <property type="match status" value="1"/>
</dbReference>
<evidence type="ECO:0000256" key="14">
    <source>
        <dbReference type="ARBA" id="ARBA00024209"/>
    </source>
</evidence>
<evidence type="ECO:0000256" key="16">
    <source>
        <dbReference type="SAM" id="MobiDB-lite"/>
    </source>
</evidence>
<keyword evidence="12 17" id="KW-1133">Transmembrane helix</keyword>
<evidence type="ECO:0000256" key="18">
    <source>
        <dbReference type="SAM" id="SignalP"/>
    </source>
</evidence>
<comment type="similarity">
    <text evidence="14">Belongs to the RING-type zinc finger family. ATL subfamily.</text>
</comment>
<keyword evidence="9 15" id="KW-0863">Zinc-finger</keyword>
<dbReference type="EC" id="2.3.2.27" evidence="4"/>
<dbReference type="AlphaFoldDB" id="A0ABD2XYD6"/>
<name>A0ABD2XYD6_9GENT</name>
<dbReference type="PANTHER" id="PTHR46279">
    <property type="entry name" value="RING/U-BOX SUPERFAMILY PROTEIN"/>
    <property type="match status" value="1"/>
</dbReference>
<evidence type="ECO:0000313" key="21">
    <source>
        <dbReference type="Proteomes" id="UP001630127"/>
    </source>
</evidence>
<keyword evidence="11" id="KW-0862">Zinc</keyword>
<protein>
    <recommendedName>
        <fullName evidence="4">RING-type E3 ubiquitin transferase</fullName>
        <ecNumber evidence="4">2.3.2.27</ecNumber>
    </recommendedName>
</protein>
<evidence type="ECO:0000256" key="12">
    <source>
        <dbReference type="ARBA" id="ARBA00022989"/>
    </source>
</evidence>
<sequence>MGLNLPIFLSYLIFFFISTPNPTSSVKLCNPVSCNGDVMGPIITFPFRLKNNQDIRCGYPGFDLSCNNQSQTILSLPNSGDFVVNWIDYSTQSIFISDPNSCLPTRIFDFSVIDSTFKPAPDKNYTLYNCTINWSVNETMNYHVVPVVCDGDYNSTILATPSRYSSQKIPPSCHLIPNVSIPLHVAYVEDWTGAVIGVEDLELVWNEPSGCKSCQQQRLYCGFKSDSGNETDCARPPSRGLPRSAKYGIIIGVGIPGLVCLIGIACYTCGKVRDFSLRRNLNTELSTAVMNQPPSVTVAGLDAPTIESYPKTILGESRRLPKPNDNTCPICLSEYQSKETLRSIPECNHYFHASCLDEWLKLNGTCPLCRNSPESMSVSPCSSMSSTFSASSSA</sequence>
<dbReference type="Proteomes" id="UP001630127">
    <property type="component" value="Unassembled WGS sequence"/>
</dbReference>
<reference evidence="20 21" key="1">
    <citation type="submission" date="2024-11" db="EMBL/GenBank/DDBJ databases">
        <title>A near-complete genome assembly of Cinchona calisaya.</title>
        <authorList>
            <person name="Lian D.C."/>
            <person name="Zhao X.W."/>
            <person name="Wei L."/>
        </authorList>
    </citation>
    <scope>NUCLEOTIDE SEQUENCE [LARGE SCALE GENOMIC DNA]</scope>
    <source>
        <tissue evidence="20">Nenye</tissue>
    </source>
</reference>
<evidence type="ECO:0000256" key="13">
    <source>
        <dbReference type="ARBA" id="ARBA00023136"/>
    </source>
</evidence>
<evidence type="ECO:0000256" key="17">
    <source>
        <dbReference type="SAM" id="Phobius"/>
    </source>
</evidence>
<evidence type="ECO:0000256" key="2">
    <source>
        <dbReference type="ARBA" id="ARBA00004167"/>
    </source>
</evidence>